<name>A0A699ZFC8_HAELA</name>
<feature type="non-terminal residue" evidence="1">
    <location>
        <position position="1"/>
    </location>
</feature>
<dbReference type="EMBL" id="BLLF01001173">
    <property type="protein sequence ID" value="GFH17598.1"/>
    <property type="molecule type" value="Genomic_DNA"/>
</dbReference>
<accession>A0A699ZFC8</accession>
<reference evidence="1 2" key="1">
    <citation type="submission" date="2020-02" db="EMBL/GenBank/DDBJ databases">
        <title>Draft genome sequence of Haematococcus lacustris strain NIES-144.</title>
        <authorList>
            <person name="Morimoto D."/>
            <person name="Nakagawa S."/>
            <person name="Yoshida T."/>
            <person name="Sawayama S."/>
        </authorList>
    </citation>
    <scope>NUCLEOTIDE SEQUENCE [LARGE SCALE GENOMIC DNA]</scope>
    <source>
        <strain evidence="1 2">NIES-144</strain>
    </source>
</reference>
<dbReference type="Proteomes" id="UP000485058">
    <property type="component" value="Unassembled WGS sequence"/>
</dbReference>
<dbReference type="AlphaFoldDB" id="A0A699ZFC8"/>
<comment type="caution">
    <text evidence="1">The sequence shown here is derived from an EMBL/GenBank/DDBJ whole genome shotgun (WGS) entry which is preliminary data.</text>
</comment>
<organism evidence="1 2">
    <name type="scientific">Haematococcus lacustris</name>
    <name type="common">Green alga</name>
    <name type="synonym">Haematococcus pluvialis</name>
    <dbReference type="NCBI Taxonomy" id="44745"/>
    <lineage>
        <taxon>Eukaryota</taxon>
        <taxon>Viridiplantae</taxon>
        <taxon>Chlorophyta</taxon>
        <taxon>core chlorophytes</taxon>
        <taxon>Chlorophyceae</taxon>
        <taxon>CS clade</taxon>
        <taxon>Chlamydomonadales</taxon>
        <taxon>Haematococcaceae</taxon>
        <taxon>Haematococcus</taxon>
    </lineage>
</organism>
<feature type="non-terminal residue" evidence="1">
    <location>
        <position position="93"/>
    </location>
</feature>
<protein>
    <submittedName>
        <fullName evidence="1">Uncharacterized protein</fullName>
    </submittedName>
</protein>
<gene>
    <name evidence="1" type="ORF">HaLaN_14262</name>
</gene>
<sequence>MSGKKRKKTAELEQAPTEIERCVSLADCEVSERVIERVITCRSCWFHRNISLASIQAAKGSEARVIKVPGDVVLRGCERTKRKILAHLQQRVE</sequence>
<proteinExistence type="predicted"/>
<evidence type="ECO:0000313" key="2">
    <source>
        <dbReference type="Proteomes" id="UP000485058"/>
    </source>
</evidence>
<evidence type="ECO:0000313" key="1">
    <source>
        <dbReference type="EMBL" id="GFH17598.1"/>
    </source>
</evidence>
<keyword evidence="2" id="KW-1185">Reference proteome</keyword>